<sequence>MPSHTRSVTVAAAVTALLVGPGLALAHADTVDEQTGPLAHALVLAGQGSSVSPALLVSKLLRSPLSPGDTVDASDRISLPEGQTTGRFQLGAGTAAAYDGKPPQGVTAGQARYRAESTLRTTLVPSAKVTGDLGLTATGLGQLVYLQNVTSEATCAAPDKLTANTGADALWLRHATSPYPGGELKKVNLPAGTDVVTSTAVHTGSAGETKDVVSDIAVRRVKDLTDLVAEKPVTNRGVATVAGWRVDVTDYERTADGNKGAKIGENTFVLGATLCTTAKDFTPKAEPTTSTPTVPVKIPAGPVDNPAANPAPGPDTPTADPALAADTTGTTALPAALLGLTLLGAAATTVVLRRRTLAPARRRTGRN</sequence>
<keyword evidence="2" id="KW-0472">Membrane</keyword>
<protein>
    <recommendedName>
        <fullName evidence="6">Gram-positive cocci surface proteins LPxTG domain-containing protein</fullName>
    </recommendedName>
</protein>
<proteinExistence type="predicted"/>
<evidence type="ECO:0000313" key="5">
    <source>
        <dbReference type="Proteomes" id="UP001519363"/>
    </source>
</evidence>
<evidence type="ECO:0000256" key="1">
    <source>
        <dbReference type="SAM" id="MobiDB-lite"/>
    </source>
</evidence>
<keyword evidence="3" id="KW-0732">Signal</keyword>
<feature type="signal peptide" evidence="3">
    <location>
        <begin position="1"/>
        <end position="26"/>
    </location>
</feature>
<dbReference type="RefSeq" id="WP_209706972.1">
    <property type="nucleotide sequence ID" value="NZ_JAGIOO010000001.1"/>
</dbReference>
<comment type="caution">
    <text evidence="4">The sequence shown here is derived from an EMBL/GenBank/DDBJ whole genome shotgun (WGS) entry which is preliminary data.</text>
</comment>
<feature type="transmembrane region" description="Helical" evidence="2">
    <location>
        <begin position="332"/>
        <end position="352"/>
    </location>
</feature>
<organism evidence="4 5">
    <name type="scientific">Crossiella equi</name>
    <dbReference type="NCBI Taxonomy" id="130796"/>
    <lineage>
        <taxon>Bacteria</taxon>
        <taxon>Bacillati</taxon>
        <taxon>Actinomycetota</taxon>
        <taxon>Actinomycetes</taxon>
        <taxon>Pseudonocardiales</taxon>
        <taxon>Pseudonocardiaceae</taxon>
        <taxon>Crossiella</taxon>
    </lineage>
</organism>
<dbReference type="EMBL" id="JAGIOO010000001">
    <property type="protein sequence ID" value="MBP2474065.1"/>
    <property type="molecule type" value="Genomic_DNA"/>
</dbReference>
<evidence type="ECO:0000313" key="4">
    <source>
        <dbReference type="EMBL" id="MBP2474065.1"/>
    </source>
</evidence>
<keyword evidence="2" id="KW-1133">Transmembrane helix</keyword>
<name>A0ABS5ABU8_9PSEU</name>
<evidence type="ECO:0000256" key="3">
    <source>
        <dbReference type="SAM" id="SignalP"/>
    </source>
</evidence>
<keyword evidence="2" id="KW-0812">Transmembrane</keyword>
<feature type="compositionally biased region" description="Low complexity" evidence="1">
    <location>
        <begin position="316"/>
        <end position="325"/>
    </location>
</feature>
<feature type="compositionally biased region" description="Low complexity" evidence="1">
    <location>
        <begin position="299"/>
        <end position="308"/>
    </location>
</feature>
<gene>
    <name evidence="4" type="ORF">JOF53_002937</name>
</gene>
<feature type="region of interest" description="Disordered" evidence="1">
    <location>
        <begin position="283"/>
        <end position="325"/>
    </location>
</feature>
<keyword evidence="5" id="KW-1185">Reference proteome</keyword>
<evidence type="ECO:0008006" key="6">
    <source>
        <dbReference type="Google" id="ProtNLM"/>
    </source>
</evidence>
<reference evidence="4 5" key="1">
    <citation type="submission" date="2021-03" db="EMBL/GenBank/DDBJ databases">
        <title>Sequencing the genomes of 1000 actinobacteria strains.</title>
        <authorList>
            <person name="Klenk H.-P."/>
        </authorList>
    </citation>
    <scope>NUCLEOTIDE SEQUENCE [LARGE SCALE GENOMIC DNA]</scope>
    <source>
        <strain evidence="4 5">DSM 44580</strain>
    </source>
</reference>
<dbReference type="Proteomes" id="UP001519363">
    <property type="component" value="Unassembled WGS sequence"/>
</dbReference>
<accession>A0ABS5ABU8</accession>
<feature type="chain" id="PRO_5047368930" description="Gram-positive cocci surface proteins LPxTG domain-containing protein" evidence="3">
    <location>
        <begin position="27"/>
        <end position="367"/>
    </location>
</feature>
<evidence type="ECO:0000256" key="2">
    <source>
        <dbReference type="SAM" id="Phobius"/>
    </source>
</evidence>